<dbReference type="EMBL" id="LSFM01000025">
    <property type="protein sequence ID" value="OBY62187.1"/>
    <property type="molecule type" value="Genomic_DNA"/>
</dbReference>
<accession>A0A1B8TRA6</accession>
<dbReference type="STRING" id="1774273.LPB03_14220"/>
<keyword evidence="3" id="KW-1185">Reference proteome</keyword>
<proteinExistence type="predicted"/>
<gene>
    <name evidence="2" type="ORF">LPB3_15085</name>
</gene>
<dbReference type="Pfam" id="PF12969">
    <property type="entry name" value="DUF3857"/>
    <property type="match status" value="1"/>
</dbReference>
<protein>
    <recommendedName>
        <fullName evidence="1">DUF3857 domain-containing protein</fullName>
    </recommendedName>
</protein>
<dbReference type="AlphaFoldDB" id="A0A1B8TRA6"/>
<dbReference type="Proteomes" id="UP000092584">
    <property type="component" value="Unassembled WGS sequence"/>
</dbReference>
<comment type="caution">
    <text evidence="2">The sequence shown here is derived from an EMBL/GenBank/DDBJ whole genome shotgun (WGS) entry which is preliminary data.</text>
</comment>
<dbReference type="Gene3D" id="3.10.620.30">
    <property type="match status" value="1"/>
</dbReference>
<name>A0A1B8TRA6_9FLAO</name>
<evidence type="ECO:0000313" key="2">
    <source>
        <dbReference type="EMBL" id="OBY62187.1"/>
    </source>
</evidence>
<sequence length="619" mass="71356">MGYSQNAELSAFSIPAELKENANAVVRNNSIEITIDDFDKMVVSEKKIVTVFNKLGNSDAGIYQHYNDDTKITDLSALIYDSFGNEIKKFKERDFLDVSAVDGATLYSDARVKYIDYKPVSYPYTLVFESEYKTSSTGFIPTWFPINGYYVSVENSSYTLKNPKSIPWRKKETNFEGFNIDKTDTDTELKYIIKKQMAYDYEDNSISSRDILPVAKVALDKFYLKGVYGEATNWQEFGQWMHKSLLEGRDVINEATKIKILDLVKEAKSPLEKAKIVYQFMQNKTRYISVQVGIGGWEPIAANQVDQVGYGDCKGLVNYTKALLDVVEVTSYYTVVYADEKRNLDKDFASIQGNHVILNIPNEGKDIWLECTSQTMPFGFLGDFTDDRDVLVITPEGGIIKRTAIYTDETNLQTTLGKIELTEKGDVIASLNRVSKGLQYDDKSYLDTFTEEELIKSYKSRTWSYNNNLEINAHRLKNDKENIVFTEDLEISIVNYASVNDTEYLFRVNIFNTENEIPKRYRDRVLPLKISSGYKDVDEYEIKFPENYKLNYTPQNKDLVTKFGSYKISFKIIDEQTISYKKEIIIKEGVYPKEDYKEYRSFRRSIAKSENLRIALTKI</sequence>
<dbReference type="Gene3D" id="2.60.120.1130">
    <property type="match status" value="1"/>
</dbReference>
<dbReference type="InterPro" id="IPR024618">
    <property type="entry name" value="DUF3857"/>
</dbReference>
<feature type="domain" description="DUF3857" evidence="1">
    <location>
        <begin position="43"/>
        <end position="176"/>
    </location>
</feature>
<reference evidence="3" key="1">
    <citation type="submission" date="2016-02" db="EMBL/GenBank/DDBJ databases">
        <authorList>
            <person name="Shin S.-K."/>
            <person name="Yi H."/>
            <person name="Kim E."/>
        </authorList>
    </citation>
    <scope>NUCLEOTIDE SEQUENCE [LARGE SCALE GENOMIC DNA]</scope>
    <source>
        <strain evidence="3">LPB0003</strain>
    </source>
</reference>
<evidence type="ECO:0000259" key="1">
    <source>
        <dbReference type="Pfam" id="PF12969"/>
    </source>
</evidence>
<evidence type="ECO:0000313" key="3">
    <source>
        <dbReference type="Proteomes" id="UP000092584"/>
    </source>
</evidence>
<dbReference type="Gene3D" id="2.60.40.3140">
    <property type="match status" value="1"/>
</dbReference>
<organism evidence="2 3">
    <name type="scientific">Polaribacter vadi</name>
    <dbReference type="NCBI Taxonomy" id="1774273"/>
    <lineage>
        <taxon>Bacteria</taxon>
        <taxon>Pseudomonadati</taxon>
        <taxon>Bacteroidota</taxon>
        <taxon>Flavobacteriia</taxon>
        <taxon>Flavobacteriales</taxon>
        <taxon>Flavobacteriaceae</taxon>
    </lineage>
</organism>